<dbReference type="GO" id="GO:0046872">
    <property type="term" value="F:metal ion binding"/>
    <property type="evidence" value="ECO:0007669"/>
    <property type="project" value="UniProtKB-UniRule"/>
</dbReference>
<evidence type="ECO:0000256" key="11">
    <source>
        <dbReference type="ARBA" id="ARBA00037877"/>
    </source>
</evidence>
<dbReference type="GO" id="GO:0020037">
    <property type="term" value="F:heme binding"/>
    <property type="evidence" value="ECO:0007669"/>
    <property type="project" value="UniProtKB-UniRule"/>
</dbReference>
<protein>
    <recommendedName>
        <fullName evidence="13">Cytochrome b5</fullName>
    </recommendedName>
</protein>
<organism evidence="17">
    <name type="scientific">Tabanus bromius</name>
    <name type="common">Band-eyed brown horse fly</name>
    <dbReference type="NCBI Taxonomy" id="304241"/>
    <lineage>
        <taxon>Eukaryota</taxon>
        <taxon>Metazoa</taxon>
        <taxon>Ecdysozoa</taxon>
        <taxon>Arthropoda</taxon>
        <taxon>Hexapoda</taxon>
        <taxon>Insecta</taxon>
        <taxon>Pterygota</taxon>
        <taxon>Neoptera</taxon>
        <taxon>Endopterygota</taxon>
        <taxon>Diptera</taxon>
        <taxon>Brachycera</taxon>
        <taxon>Tabanomorpha</taxon>
        <taxon>Tabanoidea</taxon>
        <taxon>Tabanidae</taxon>
        <taxon>Tabanus</taxon>
    </lineage>
</organism>
<dbReference type="FunFam" id="3.10.120.10:FF:000002">
    <property type="entry name" value="Cytochrome b5 type B"/>
    <property type="match status" value="1"/>
</dbReference>
<keyword evidence="4" id="KW-0812">Transmembrane</keyword>
<evidence type="ECO:0000256" key="13">
    <source>
        <dbReference type="ARBA" id="ARBA00039806"/>
    </source>
</evidence>
<dbReference type="InterPro" id="IPR018506">
    <property type="entry name" value="Cyt_B5_heme-BS"/>
</dbReference>
<evidence type="ECO:0000256" key="4">
    <source>
        <dbReference type="ARBA" id="ARBA00022692"/>
    </source>
</evidence>
<feature type="non-terminal residue" evidence="17">
    <location>
        <position position="1"/>
    </location>
</feature>
<sequence>KEFTLEEVKSHNKPEDLWMIIRNKVYDLTSFLSEHPGGEIILLNHAGKDATKDFLDVGHSQDAEDMMNKYLIGNLSKSDIEATQKKPKPKSSSKSGACKVS</sequence>
<dbReference type="SUPFAM" id="SSF55856">
    <property type="entry name" value="Cytochrome b5-like heme/steroid binding domain"/>
    <property type="match status" value="1"/>
</dbReference>
<keyword evidence="8" id="KW-0249">Electron transport</keyword>
<evidence type="ECO:0000256" key="1">
    <source>
        <dbReference type="ARBA" id="ARBA00004131"/>
    </source>
</evidence>
<evidence type="ECO:0000256" key="8">
    <source>
        <dbReference type="ARBA" id="ARBA00022982"/>
    </source>
</evidence>
<keyword evidence="10" id="KW-0472">Membrane</keyword>
<feature type="domain" description="Cytochrome b5 heme-binding" evidence="16">
    <location>
        <begin position="1"/>
        <end position="76"/>
    </location>
</feature>
<accession>A0A0K8TN63</accession>
<dbReference type="PRINTS" id="PR00363">
    <property type="entry name" value="CYTOCHROMEB5"/>
</dbReference>
<dbReference type="InterPro" id="IPR050668">
    <property type="entry name" value="Cytochrome_b5"/>
</dbReference>
<keyword evidence="6" id="KW-0256">Endoplasmic reticulum</keyword>
<proteinExistence type="evidence at transcript level"/>
<comment type="similarity">
    <text evidence="12 14">Belongs to the cytochrome b5 family.</text>
</comment>
<evidence type="ECO:0000256" key="3">
    <source>
        <dbReference type="ARBA" id="ARBA00022617"/>
    </source>
</evidence>
<evidence type="ECO:0000256" key="9">
    <source>
        <dbReference type="ARBA" id="ARBA00023004"/>
    </source>
</evidence>
<dbReference type="InterPro" id="IPR036400">
    <property type="entry name" value="Cyt_B5-like_heme/steroid_sf"/>
</dbReference>
<dbReference type="Pfam" id="PF00173">
    <property type="entry name" value="Cyt-b5"/>
    <property type="match status" value="1"/>
</dbReference>
<evidence type="ECO:0000256" key="7">
    <source>
        <dbReference type="ARBA" id="ARBA00022848"/>
    </source>
</evidence>
<name>A0A0K8TN63_TABBR</name>
<keyword evidence="7" id="KW-0492">Microsome</keyword>
<dbReference type="SMART" id="SM01117">
    <property type="entry name" value="Cyt-b5"/>
    <property type="match status" value="1"/>
</dbReference>
<reference evidence="17" key="1">
    <citation type="journal article" date="2015" name="Insect Biochem. Mol. Biol.">
        <title>An insight into the sialome of the horse fly, Tabanus bromius.</title>
        <authorList>
            <person name="Ribeiro J.M."/>
            <person name="Kazimirova M."/>
            <person name="Takac P."/>
            <person name="Andersen J.F."/>
            <person name="Francischetti I.M."/>
        </authorList>
    </citation>
    <scope>NUCLEOTIDE SEQUENCE</scope>
</reference>
<comment type="subcellular location">
    <subcellularLocation>
        <location evidence="1">Endoplasmic reticulum membrane</location>
        <topology evidence="1">Single-pass membrane protein</topology>
        <orientation evidence="1">Cytoplasmic side</orientation>
    </subcellularLocation>
    <subcellularLocation>
        <location evidence="11">Microsome membrane</location>
        <topology evidence="11">Single-pass membrane protein</topology>
        <orientation evidence="11">Cytoplasmic side</orientation>
    </subcellularLocation>
</comment>
<dbReference type="PANTHER" id="PTHR19359:SF150">
    <property type="entry name" value="CYTOCHROME B5"/>
    <property type="match status" value="1"/>
</dbReference>
<keyword evidence="5 14" id="KW-0479">Metal-binding</keyword>
<dbReference type="PANTHER" id="PTHR19359">
    <property type="entry name" value="CYTOCHROME B5"/>
    <property type="match status" value="1"/>
</dbReference>
<keyword evidence="2" id="KW-0813">Transport</keyword>
<dbReference type="Gene3D" id="3.10.120.10">
    <property type="entry name" value="Cytochrome b5-like heme/steroid binding domain"/>
    <property type="match status" value="1"/>
</dbReference>
<dbReference type="PROSITE" id="PS00191">
    <property type="entry name" value="CYTOCHROME_B5_1"/>
    <property type="match status" value="1"/>
</dbReference>
<evidence type="ECO:0000256" key="15">
    <source>
        <dbReference type="SAM" id="MobiDB-lite"/>
    </source>
</evidence>
<dbReference type="EMBL" id="GDAI01002238">
    <property type="protein sequence ID" value="JAI15365.1"/>
    <property type="molecule type" value="mRNA"/>
</dbReference>
<evidence type="ECO:0000259" key="16">
    <source>
        <dbReference type="PROSITE" id="PS50255"/>
    </source>
</evidence>
<evidence type="ECO:0000256" key="14">
    <source>
        <dbReference type="RuleBase" id="RU362121"/>
    </source>
</evidence>
<dbReference type="InterPro" id="IPR001199">
    <property type="entry name" value="Cyt_B5-like_heme/steroid-bd"/>
</dbReference>
<keyword evidence="3 14" id="KW-0349">Heme</keyword>
<evidence type="ECO:0000256" key="2">
    <source>
        <dbReference type="ARBA" id="ARBA00022448"/>
    </source>
</evidence>
<dbReference type="GO" id="GO:0005789">
    <property type="term" value="C:endoplasmic reticulum membrane"/>
    <property type="evidence" value="ECO:0007669"/>
    <property type="project" value="UniProtKB-SubCell"/>
</dbReference>
<evidence type="ECO:0000313" key="17">
    <source>
        <dbReference type="EMBL" id="JAI15365.1"/>
    </source>
</evidence>
<evidence type="ECO:0000256" key="6">
    <source>
        <dbReference type="ARBA" id="ARBA00022824"/>
    </source>
</evidence>
<evidence type="ECO:0000256" key="12">
    <source>
        <dbReference type="ARBA" id="ARBA00038168"/>
    </source>
</evidence>
<evidence type="ECO:0000256" key="10">
    <source>
        <dbReference type="ARBA" id="ARBA00023136"/>
    </source>
</evidence>
<dbReference type="PROSITE" id="PS50255">
    <property type="entry name" value="CYTOCHROME_B5_2"/>
    <property type="match status" value="1"/>
</dbReference>
<feature type="region of interest" description="Disordered" evidence="15">
    <location>
        <begin position="80"/>
        <end position="101"/>
    </location>
</feature>
<keyword evidence="9 14" id="KW-0408">Iron</keyword>
<dbReference type="AlphaFoldDB" id="A0A0K8TN63"/>
<evidence type="ECO:0000256" key="5">
    <source>
        <dbReference type="ARBA" id="ARBA00022723"/>
    </source>
</evidence>